<dbReference type="AlphaFoldDB" id="A0A1M7C0V3"/>
<organism evidence="1 2">
    <name type="scientific">Halomonas cupida</name>
    <dbReference type="NCBI Taxonomy" id="44933"/>
    <lineage>
        <taxon>Bacteria</taxon>
        <taxon>Pseudomonadati</taxon>
        <taxon>Pseudomonadota</taxon>
        <taxon>Gammaproteobacteria</taxon>
        <taxon>Oceanospirillales</taxon>
        <taxon>Halomonadaceae</taxon>
        <taxon>Halomonas</taxon>
    </lineage>
</organism>
<keyword evidence="1" id="KW-0808">Transferase</keyword>
<dbReference type="Pfam" id="PF13489">
    <property type="entry name" value="Methyltransf_23"/>
    <property type="match status" value="1"/>
</dbReference>
<gene>
    <name evidence="1" type="ORF">SAMN05660971_00923</name>
</gene>
<evidence type="ECO:0000313" key="1">
    <source>
        <dbReference type="EMBL" id="SHL60922.1"/>
    </source>
</evidence>
<protein>
    <submittedName>
        <fullName evidence="1">Methyltransferase domain-containing protein</fullName>
    </submittedName>
</protein>
<reference evidence="1 2" key="1">
    <citation type="submission" date="2016-11" db="EMBL/GenBank/DDBJ databases">
        <authorList>
            <person name="Jaros S."/>
            <person name="Januszkiewicz K."/>
            <person name="Wedrychowicz H."/>
        </authorList>
    </citation>
    <scope>NUCLEOTIDE SEQUENCE [LARGE SCALE GENOMIC DNA]</scope>
    <source>
        <strain evidence="1 2">DSM 4740</strain>
    </source>
</reference>
<evidence type="ECO:0000313" key="2">
    <source>
        <dbReference type="Proteomes" id="UP000184123"/>
    </source>
</evidence>
<dbReference type="Gene3D" id="3.40.50.150">
    <property type="entry name" value="Vaccinia Virus protein VP39"/>
    <property type="match status" value="1"/>
</dbReference>
<sequence length="211" mass="23669">MMLACPLCSSSDMSYFHNDGRRDFFRCGRCDLVAVPPQQRLDPVAEKAIYDQHDNRPDDPGYRAFLARLMVPLSEHLAPGAEGLDFGAGPGPTLSLMFEEAGFMMQVHDPFFAPNPEAMQRQYDFITATEVAEHLFTPGETLGHLVSCLRPGGWLGLMTMRIPEDFANWHYIRDPSHVVFFSDLSLAWFARQHGLTLTLAGREVALLQRPG</sequence>
<dbReference type="GO" id="GO:0032259">
    <property type="term" value="P:methylation"/>
    <property type="evidence" value="ECO:0007669"/>
    <property type="project" value="UniProtKB-KW"/>
</dbReference>
<dbReference type="EMBL" id="FRCA01000002">
    <property type="protein sequence ID" value="SHL60922.1"/>
    <property type="molecule type" value="Genomic_DNA"/>
</dbReference>
<dbReference type="InterPro" id="IPR029063">
    <property type="entry name" value="SAM-dependent_MTases_sf"/>
</dbReference>
<dbReference type="SUPFAM" id="SSF53335">
    <property type="entry name" value="S-adenosyl-L-methionine-dependent methyltransferases"/>
    <property type="match status" value="1"/>
</dbReference>
<dbReference type="Proteomes" id="UP000184123">
    <property type="component" value="Unassembled WGS sequence"/>
</dbReference>
<accession>A0A1M7C0V3</accession>
<dbReference type="GO" id="GO:0008168">
    <property type="term" value="F:methyltransferase activity"/>
    <property type="evidence" value="ECO:0007669"/>
    <property type="project" value="UniProtKB-KW"/>
</dbReference>
<keyword evidence="1" id="KW-0489">Methyltransferase</keyword>
<proteinExistence type="predicted"/>
<dbReference type="OrthoDB" id="9791944at2"/>
<dbReference type="STRING" id="44933.SAMN05660971_00923"/>
<name>A0A1M7C0V3_9GAMM</name>